<feature type="coiled-coil region" evidence="1">
    <location>
        <begin position="171"/>
        <end position="198"/>
    </location>
</feature>
<feature type="region of interest" description="Disordered" evidence="2">
    <location>
        <begin position="221"/>
        <end position="295"/>
    </location>
</feature>
<keyword evidence="7" id="KW-1185">Reference proteome</keyword>
<dbReference type="GO" id="GO:0003677">
    <property type="term" value="F:DNA binding"/>
    <property type="evidence" value="ECO:0007669"/>
    <property type="project" value="InterPro"/>
</dbReference>
<dbReference type="RefSeq" id="WP_207252655.1">
    <property type="nucleotide sequence ID" value="NZ_JAFMPM010000008.1"/>
</dbReference>
<feature type="compositionally biased region" description="Low complexity" evidence="2">
    <location>
        <begin position="234"/>
        <end position="295"/>
    </location>
</feature>
<dbReference type="PANTHER" id="PTHR34475:SF1">
    <property type="entry name" value="CYTOSKELETON PROTEIN RODZ"/>
    <property type="match status" value="1"/>
</dbReference>
<evidence type="ECO:0000256" key="1">
    <source>
        <dbReference type="SAM" id="Coils"/>
    </source>
</evidence>
<keyword evidence="3" id="KW-1133">Transmembrane helix</keyword>
<dbReference type="PANTHER" id="PTHR34475">
    <property type="match status" value="1"/>
</dbReference>
<name>A0A8B0SFC8_9GAMM</name>
<dbReference type="Pfam" id="PF13464">
    <property type="entry name" value="RodZ_C"/>
    <property type="match status" value="1"/>
</dbReference>
<feature type="transmembrane region" description="Helical" evidence="3">
    <location>
        <begin position="125"/>
        <end position="144"/>
    </location>
</feature>
<evidence type="ECO:0000313" key="6">
    <source>
        <dbReference type="EMBL" id="QTX09764.1"/>
    </source>
</evidence>
<dbReference type="Pfam" id="PF13413">
    <property type="entry name" value="HTH_25"/>
    <property type="match status" value="1"/>
</dbReference>
<sequence length="391" mass="41202">MTETATSVEERTSSTVQPGDLTAQLVQCREKAGLDIEQAAEELHLSTHILRALEAEDFAHLPEPPYVRGYLRGYSKLADIDAKELIRVYEALRGAKPDEIAHHFAPARPLNKVAQPAMSSSTLKFIGFGALVLLLGLFSMIPGVRDWANHTWSAFSAQTNPPDVPRPPSAMDAYVAQKEAMEREKDQAAQQLQQQQAATLAAATPATPTLVTPPVAAPVAPTVATPEAEKATVETKTAATPSTDVAATPTADTTVVTPTSAPVANSVTPPATAATTPAATTPETTATPSATTTTPPATVATAAADAAAPLVAGEISIKMEFTEEVWMQIKGDDKKTLFESLNTSGNIKEFKATPPLNVKIGNAPGVKIFVNGQPFDLAPHTKGSVARFRVE</sequence>
<gene>
    <name evidence="6" type="ORF">J1836_014245</name>
    <name evidence="5" type="ORF">J1836_18855</name>
</gene>
<evidence type="ECO:0000313" key="5">
    <source>
        <dbReference type="EMBL" id="MBO0614961.1"/>
    </source>
</evidence>
<dbReference type="Proteomes" id="UP000664466">
    <property type="component" value="Unassembled WGS sequence"/>
</dbReference>
<feature type="domain" description="Cytoskeleton protein RodZ-like C-terminal" evidence="4">
    <location>
        <begin position="319"/>
        <end position="389"/>
    </location>
</feature>
<reference evidence="6" key="2">
    <citation type="submission" date="2021-04" db="EMBL/GenBank/DDBJ databases">
        <title>Complete Genome and methylome analysis of Thiothrix fructosivorans ATCC 49748.</title>
        <authorList>
            <person name="Fomenkov A."/>
            <person name="Sun L."/>
            <person name="Vincze T."/>
            <person name="Grabovich M.Y."/>
            <person name="Roberts R.J."/>
        </authorList>
    </citation>
    <scope>NUCLEOTIDE SEQUENCE</scope>
    <source>
        <strain evidence="6">ATCC 49748</strain>
    </source>
</reference>
<evidence type="ECO:0000313" key="7">
    <source>
        <dbReference type="Proteomes" id="UP000664466"/>
    </source>
</evidence>
<evidence type="ECO:0000256" key="2">
    <source>
        <dbReference type="SAM" id="MobiDB-lite"/>
    </source>
</evidence>
<keyword evidence="3" id="KW-0472">Membrane</keyword>
<dbReference type="AlphaFoldDB" id="A0A8B0SFC8"/>
<dbReference type="InterPro" id="IPR025194">
    <property type="entry name" value="RodZ-like_C"/>
</dbReference>
<keyword evidence="3" id="KW-0812">Transmembrane</keyword>
<dbReference type="InterPro" id="IPR050400">
    <property type="entry name" value="Bact_Cytoskel_RodZ"/>
</dbReference>
<evidence type="ECO:0000259" key="4">
    <source>
        <dbReference type="Pfam" id="PF13464"/>
    </source>
</evidence>
<accession>A0A8B0SFC8</accession>
<protein>
    <submittedName>
        <fullName evidence="6">Helix-turn-helix domain-containing protein</fullName>
    </submittedName>
</protein>
<dbReference type="EMBL" id="CP072748">
    <property type="protein sequence ID" value="QTX09764.1"/>
    <property type="molecule type" value="Genomic_DNA"/>
</dbReference>
<dbReference type="Gene3D" id="1.10.260.40">
    <property type="entry name" value="lambda repressor-like DNA-binding domains"/>
    <property type="match status" value="1"/>
</dbReference>
<proteinExistence type="predicted"/>
<dbReference type="InterPro" id="IPR010982">
    <property type="entry name" value="Lambda_DNA-bd_dom_sf"/>
</dbReference>
<reference evidence="5 7" key="1">
    <citation type="submission" date="2021-03" db="EMBL/GenBank/DDBJ databases">
        <title>Draft genome and methylome analysis of Thiotrix fructosivoruns ATCC 49748.</title>
        <authorList>
            <person name="Fomenkov A."/>
            <person name="Grabovich M.Y."/>
            <person name="Roberts R.J."/>
        </authorList>
    </citation>
    <scope>NUCLEOTIDE SEQUENCE [LARGE SCALE GENOMIC DNA]</scope>
    <source>
        <strain evidence="5 7">ATCC 49748</strain>
    </source>
</reference>
<dbReference type="EMBL" id="JAFMPM010000008">
    <property type="protein sequence ID" value="MBO0614961.1"/>
    <property type="molecule type" value="Genomic_DNA"/>
</dbReference>
<keyword evidence="1" id="KW-0175">Coiled coil</keyword>
<evidence type="ECO:0000256" key="3">
    <source>
        <dbReference type="SAM" id="Phobius"/>
    </source>
</evidence>
<organism evidence="6">
    <name type="scientific">Thiothrix fructosivorans</name>
    <dbReference type="NCBI Taxonomy" id="111770"/>
    <lineage>
        <taxon>Bacteria</taxon>
        <taxon>Pseudomonadati</taxon>
        <taxon>Pseudomonadota</taxon>
        <taxon>Gammaproteobacteria</taxon>
        <taxon>Thiotrichales</taxon>
        <taxon>Thiotrichaceae</taxon>
        <taxon>Thiothrix</taxon>
    </lineage>
</organism>